<accession>A0AAV7I7G9</accession>
<sequence>MTNPSKDFLGLTRFKVWVHSSRYMKERKLDPSQASALRDKRASPSEFRERGNNEIPLDRTIKTSCFADVLGALIIPEVGAEGGTRR</sequence>
<feature type="compositionally biased region" description="Basic and acidic residues" evidence="1">
    <location>
        <begin position="37"/>
        <end position="53"/>
    </location>
</feature>
<keyword evidence="3" id="KW-1185">Reference proteome</keyword>
<comment type="caution">
    <text evidence="2">The sequence shown here is derived from an EMBL/GenBank/DDBJ whole genome shotgun (WGS) entry which is preliminary data.</text>
</comment>
<feature type="region of interest" description="Disordered" evidence="1">
    <location>
        <begin position="28"/>
        <end position="53"/>
    </location>
</feature>
<dbReference type="AlphaFoldDB" id="A0AAV7I7G9"/>
<name>A0AAV7I7G9_COTGL</name>
<dbReference type="EMBL" id="JAHXZJ010002237">
    <property type="protein sequence ID" value="KAH0546006.1"/>
    <property type="molecule type" value="Genomic_DNA"/>
</dbReference>
<organism evidence="2 3">
    <name type="scientific">Cotesia glomerata</name>
    <name type="common">Lepidopteran parasitic wasp</name>
    <name type="synonym">Apanteles glomeratus</name>
    <dbReference type="NCBI Taxonomy" id="32391"/>
    <lineage>
        <taxon>Eukaryota</taxon>
        <taxon>Metazoa</taxon>
        <taxon>Ecdysozoa</taxon>
        <taxon>Arthropoda</taxon>
        <taxon>Hexapoda</taxon>
        <taxon>Insecta</taxon>
        <taxon>Pterygota</taxon>
        <taxon>Neoptera</taxon>
        <taxon>Endopterygota</taxon>
        <taxon>Hymenoptera</taxon>
        <taxon>Apocrita</taxon>
        <taxon>Ichneumonoidea</taxon>
        <taxon>Braconidae</taxon>
        <taxon>Microgastrinae</taxon>
        <taxon>Cotesia</taxon>
    </lineage>
</organism>
<reference evidence="2 3" key="1">
    <citation type="journal article" date="2021" name="J. Hered.">
        <title>A chromosome-level genome assembly of the parasitoid wasp, Cotesia glomerata (Hymenoptera: Braconidae).</title>
        <authorList>
            <person name="Pinto B.J."/>
            <person name="Weis J.J."/>
            <person name="Gamble T."/>
            <person name="Ode P.J."/>
            <person name="Paul R."/>
            <person name="Zaspel J.M."/>
        </authorList>
    </citation>
    <scope>NUCLEOTIDE SEQUENCE [LARGE SCALE GENOMIC DNA]</scope>
    <source>
        <strain evidence="2">CgM1</strain>
    </source>
</reference>
<proteinExistence type="predicted"/>
<evidence type="ECO:0000313" key="3">
    <source>
        <dbReference type="Proteomes" id="UP000826195"/>
    </source>
</evidence>
<dbReference type="Proteomes" id="UP000826195">
    <property type="component" value="Unassembled WGS sequence"/>
</dbReference>
<protein>
    <submittedName>
        <fullName evidence="2">Uncharacterized protein</fullName>
    </submittedName>
</protein>
<evidence type="ECO:0000256" key="1">
    <source>
        <dbReference type="SAM" id="MobiDB-lite"/>
    </source>
</evidence>
<evidence type="ECO:0000313" key="2">
    <source>
        <dbReference type="EMBL" id="KAH0546006.1"/>
    </source>
</evidence>
<gene>
    <name evidence="2" type="ORF">KQX54_005654</name>
</gene>